<dbReference type="EMBL" id="JGZM01000001">
    <property type="protein sequence ID" value="KFI89136.1"/>
    <property type="molecule type" value="Genomic_DNA"/>
</dbReference>
<comment type="cofactor">
    <cofactor evidence="5">
        <name>Mg(2+)</name>
        <dbReference type="ChEBI" id="CHEBI:18420"/>
    </cofactor>
</comment>
<sequence length="232" mass="25072">MVDAAHDAIQTQKTAIRRIALARRDAMPQELRAAKSDRIATMALDYLDERLTHPDGNGEQDTSATAPCPMPSSKTPIVAAFWSFGSEVDTRPIIAGIHARGWRLALPCMVRTSQTHSSQRPVATMRFLEVPAHRLDEAASLFAAKPIRSHSADEPWMAAFPAVPVPDIDAFVVPLVAYDDDGNRLGYGGGNYDRVLPLASPDATVVGVAFAEQRVTSVPTSAYDVRIPVISA</sequence>
<dbReference type="Gene3D" id="3.40.50.10420">
    <property type="entry name" value="NagB/RpiA/CoA transferase-like"/>
    <property type="match status" value="1"/>
</dbReference>
<dbReference type="Proteomes" id="UP000029040">
    <property type="component" value="Unassembled WGS sequence"/>
</dbReference>
<comment type="caution">
    <text evidence="7">The sequence shown here is derived from an EMBL/GenBank/DDBJ whole genome shotgun (WGS) entry which is preliminary data.</text>
</comment>
<dbReference type="GO" id="GO:0030272">
    <property type="term" value="F:5-formyltetrahydrofolate cyclo-ligase activity"/>
    <property type="evidence" value="ECO:0007669"/>
    <property type="project" value="UniProtKB-EC"/>
</dbReference>
<comment type="similarity">
    <text evidence="1 5">Belongs to the 5-formyltetrahydrofolate cyclo-ligase family.</text>
</comment>
<dbReference type="EC" id="6.3.3.2" evidence="5"/>
<dbReference type="InterPro" id="IPR002698">
    <property type="entry name" value="FTHF_cligase"/>
</dbReference>
<comment type="catalytic activity">
    <reaction evidence="5">
        <text>(6S)-5-formyl-5,6,7,8-tetrahydrofolate + ATP = (6R)-5,10-methenyltetrahydrofolate + ADP + phosphate</text>
        <dbReference type="Rhea" id="RHEA:10488"/>
        <dbReference type="ChEBI" id="CHEBI:30616"/>
        <dbReference type="ChEBI" id="CHEBI:43474"/>
        <dbReference type="ChEBI" id="CHEBI:57455"/>
        <dbReference type="ChEBI" id="CHEBI:57457"/>
        <dbReference type="ChEBI" id="CHEBI:456216"/>
        <dbReference type="EC" id="6.3.3.2"/>
    </reaction>
</comment>
<evidence type="ECO:0000256" key="2">
    <source>
        <dbReference type="ARBA" id="ARBA00022741"/>
    </source>
</evidence>
<dbReference type="PANTHER" id="PTHR23407:SF1">
    <property type="entry name" value="5-FORMYLTETRAHYDROFOLATE CYCLO-LIGASE"/>
    <property type="match status" value="1"/>
</dbReference>
<feature type="binding site" evidence="4">
    <location>
        <position position="87"/>
    </location>
    <ligand>
        <name>substrate</name>
    </ligand>
</feature>
<evidence type="ECO:0000256" key="6">
    <source>
        <dbReference type="SAM" id="MobiDB-lite"/>
    </source>
</evidence>
<feature type="region of interest" description="Disordered" evidence="6">
    <location>
        <begin position="50"/>
        <end position="71"/>
    </location>
</feature>
<keyword evidence="5" id="KW-0460">Magnesium</keyword>
<name>A0A087D0T6_9BIFI</name>
<dbReference type="GO" id="GO:0005524">
    <property type="term" value="F:ATP binding"/>
    <property type="evidence" value="ECO:0007669"/>
    <property type="project" value="UniProtKB-KW"/>
</dbReference>
<dbReference type="InterPro" id="IPR037171">
    <property type="entry name" value="NagB/RpiA_transferase-like"/>
</dbReference>
<evidence type="ECO:0000256" key="3">
    <source>
        <dbReference type="ARBA" id="ARBA00022840"/>
    </source>
</evidence>
<keyword evidence="2 4" id="KW-0547">Nucleotide-binding</keyword>
<dbReference type="Pfam" id="PF01812">
    <property type="entry name" value="5-FTHF_cyc-lig"/>
    <property type="match status" value="1"/>
</dbReference>
<dbReference type="GO" id="GO:0035999">
    <property type="term" value="P:tetrahydrofolate interconversion"/>
    <property type="evidence" value="ECO:0007669"/>
    <property type="project" value="TreeGrafter"/>
</dbReference>
<dbReference type="GO" id="GO:0009396">
    <property type="term" value="P:folic acid-containing compound biosynthetic process"/>
    <property type="evidence" value="ECO:0007669"/>
    <property type="project" value="TreeGrafter"/>
</dbReference>
<evidence type="ECO:0000313" key="7">
    <source>
        <dbReference type="EMBL" id="KFI89136.1"/>
    </source>
</evidence>
<dbReference type="AlphaFoldDB" id="A0A087D0T6"/>
<dbReference type="PANTHER" id="PTHR23407">
    <property type="entry name" value="ATPASE INHIBITOR/5-FORMYLTETRAHYDROFOLATE CYCLO-LIGASE"/>
    <property type="match status" value="1"/>
</dbReference>
<feature type="binding site" evidence="4">
    <location>
        <begin position="184"/>
        <end position="192"/>
    </location>
    <ligand>
        <name>ATP</name>
        <dbReference type="ChEBI" id="CHEBI:30616"/>
    </ligand>
</feature>
<accession>A0A087D0T6</accession>
<dbReference type="NCBIfam" id="TIGR02727">
    <property type="entry name" value="MTHFS_bact"/>
    <property type="match status" value="1"/>
</dbReference>
<organism evidence="7 8">
    <name type="scientific">Bifidobacterium pullorum subsp. saeculare DSM 6531 = LMG 14934</name>
    <dbReference type="NCBI Taxonomy" id="1437611"/>
    <lineage>
        <taxon>Bacteria</taxon>
        <taxon>Bacillati</taxon>
        <taxon>Actinomycetota</taxon>
        <taxon>Actinomycetes</taxon>
        <taxon>Bifidobacteriales</taxon>
        <taxon>Bifidobacteriaceae</taxon>
        <taxon>Bifidobacterium</taxon>
    </lineage>
</organism>
<evidence type="ECO:0000256" key="4">
    <source>
        <dbReference type="PIRSR" id="PIRSR006806-1"/>
    </source>
</evidence>
<protein>
    <recommendedName>
        <fullName evidence="5">5-formyltetrahydrofolate cyclo-ligase</fullName>
        <ecNumber evidence="5">6.3.3.2</ecNumber>
    </recommendedName>
</protein>
<evidence type="ECO:0000256" key="5">
    <source>
        <dbReference type="RuleBase" id="RU361279"/>
    </source>
</evidence>
<dbReference type="SUPFAM" id="SSF100950">
    <property type="entry name" value="NagB/RpiA/CoA transferase-like"/>
    <property type="match status" value="1"/>
</dbReference>
<proteinExistence type="inferred from homology"/>
<dbReference type="InterPro" id="IPR024185">
    <property type="entry name" value="FTHF_cligase-like_sf"/>
</dbReference>
<reference evidence="7 8" key="1">
    <citation type="submission" date="2014-03" db="EMBL/GenBank/DDBJ databases">
        <title>Genomics of Bifidobacteria.</title>
        <authorList>
            <person name="Ventura M."/>
            <person name="Milani C."/>
            <person name="Lugli G.A."/>
        </authorList>
    </citation>
    <scope>NUCLEOTIDE SEQUENCE [LARGE SCALE GENOMIC DNA]</scope>
    <source>
        <strain evidence="7 8">LMG 14934</strain>
    </source>
</reference>
<dbReference type="RefSeq" id="WP_081966327.1">
    <property type="nucleotide sequence ID" value="NZ_JDTM01000007.1"/>
</dbReference>
<gene>
    <name evidence="7" type="ORF">BSAE_0600</name>
</gene>
<keyword evidence="5" id="KW-0479">Metal-binding</keyword>
<evidence type="ECO:0000256" key="1">
    <source>
        <dbReference type="ARBA" id="ARBA00010638"/>
    </source>
</evidence>
<keyword evidence="3 4" id="KW-0067">ATP-binding</keyword>
<evidence type="ECO:0000313" key="8">
    <source>
        <dbReference type="Proteomes" id="UP000029040"/>
    </source>
</evidence>
<dbReference type="GO" id="GO:0046872">
    <property type="term" value="F:metal ion binding"/>
    <property type="evidence" value="ECO:0007669"/>
    <property type="project" value="UniProtKB-KW"/>
</dbReference>